<dbReference type="Proteomes" id="UP001225498">
    <property type="component" value="Unassembled WGS sequence"/>
</dbReference>
<feature type="compositionally biased region" description="Low complexity" evidence="3">
    <location>
        <begin position="1606"/>
        <end position="1633"/>
    </location>
</feature>
<feature type="transmembrane region" description="Helical" evidence="4">
    <location>
        <begin position="37"/>
        <end position="58"/>
    </location>
</feature>
<protein>
    <submittedName>
        <fullName evidence="7">Hemagglutinin</fullName>
    </submittedName>
</protein>
<gene>
    <name evidence="7" type="ORF">REH87_002325</name>
</gene>
<sequence length="1844" mass="175093">MNRIYRRVWNRQLNALVVASELATGDSGGSAARDPRAFLLMPTTLALALLCVLASGHAGASESNQSLRDLQALAAKYTQPMPVKVDAEVALAAAASQAQSSPAISADARVGLQLSTASLPVVRDVLPASVQVKLAASTAPKQVAVPRLAADVRANANIGLGGAQVASIDTGAKAAAGISGASAGALRGLKASVDGALDSKLKVAGHQIDAQGQVKATAAITLPAKEELPGETHDRAITAAFDAGAAGKVRVQAPNGQEVVADRNLKLAGQATVAAQNSALGVGGLVGSAVGAAGNAVGGALNGTVGTVGSAVGGALNGTVGSVGGAVGGTLNNTVGAVGGALNGAVGSVGGTVGGALSGTVGSVGGAAGGTLNNTVGAVGGALNGAVGSVGGAVGGALNGTVGSVGGAVGGTLNNTVGAVGGALNGAVGSVGGTIGGALNGTVGSVGGAVGGTLNNTVGVVGGALNGAVGTVGGAVGGALNGTVGSVGGAVGGTLNNTVGAVGGALNGTVGGVGGAVGGALNNTVGAVGGALNGAVGTVGGAVGGALNGTVGSVGGAVGGTLNNTAGAVGGALNGAVDTVGGAVGGALNGTVGSVGGAVGGTVGSVGTAVGGTLNNTVGSVGGLLNGATGSGTGLGGLLGNTLGNVGSAVGNLLNGNLNGTLGNLGSAVGGLVGGTLGGLGLTKPSAIPPTSPKAPAPADPNAGLIIGTGGLVGNVGQLIGPTTTSLFGGDGYLSNGNLKLSNANVMQTYSTVNVLGLPVVNLSPVGSTLNGLGGAATGGSSHLTLIGGVTSDSYIYNINNGNPGGLLGLLLPKDSPAWAAKCLDVALADISCWAVNAAQDYQVLMGDGAFANGSKEVVIGANARHELPKVDANVAFPGDGVNDPSNPTGVPTADYAARMGHSVIVGDSAVGTANGQTLLGAEATSNQANSVALGYRSAALRGAQASYSAYGLTAPQVSAGEVSVGTAGGGERQITNVAAGSVNTDAVNVAQLKGAISLINGVADAAVTYDLDAGGNPNYRRVTLGAGTGTTTIGNLAGGAVTAGSLEAVNGGQLAATNAAIASFFGGRAAFDPASGAFTAPLFEISTISTGGAIAKGLYENATDAFAAVDGSLVNLNTQITDIRNGGTKYLRVNSTGTEALATGADSIAVGTNARATAANSIAVGAGSLADRANSVSIGAAGAERQVTNMAAGTAATDAVNLGQLQASEQGALRYDLNGDGSVNYASATLGQSGTATTLRNLGPGQVSATSSEAINGAQLFAANQAVATHLGGGAAVNASGVLTAPTYSINNVAANGTITKGNYNDVGTAFDAVSNSLANVADQTGEIDKLAVKYDVDASGNVLNSVTLTGTGTGTGAVKITNVAAGSILAGSSDAITGDQLFSTHSTIANYFGGTTAYNGTTNVWTAPKFSISSIATDGTFTSGDYNNVTAAFTAVDGSLKVLNQRITNGGGGSAYLAVNSTAAAATAAGAEAVAVGPQASAAGANSVAVGNGASASAGNSVALGAGSVASVGAQSGYTGAYGQTGASNSAGEVSVGSTGSERKITHVADGSDTYDATNVGQLKNGVNYAIDESKKYTDQKIQNITNVAGSFRANNTNNLADPSASGANSAAGGAGSTAAGANSTALGNGSQAQADNSVALGAGSVANRANTVSVGAAGAERQVVNVADGSQATDAVNVRQLQASQQGTIRYDTTVNGATNYNSVTLGSTNSGPTTVRNVAAGTAGTDAVNVDQLKSGMAQTLDWSKAYTDERMGGFERDLRKTDNRASAGIASAMATAALPQPSEAGRSMASVAAGSYNGESGVAIGISGVSEGGRWIYKFSGSTNSRGEAGVAVGAGIQW</sequence>
<dbReference type="Gene3D" id="2.60.40.4050">
    <property type="match status" value="2"/>
</dbReference>
<dbReference type="InterPro" id="IPR008635">
    <property type="entry name" value="Coiled_stalk_dom"/>
</dbReference>
<dbReference type="RefSeq" id="WP_005409989.1">
    <property type="nucleotide sequence ID" value="NZ_JAKJRG010000012.1"/>
</dbReference>
<name>A0AAI9CL90_STEMA</name>
<keyword evidence="2" id="KW-0653">Protein transport</keyword>
<evidence type="ECO:0000313" key="7">
    <source>
        <dbReference type="EMBL" id="EKZ1927306.1"/>
    </source>
</evidence>
<dbReference type="Pfam" id="PF13018">
    <property type="entry name" value="ESPR"/>
    <property type="match status" value="1"/>
</dbReference>
<dbReference type="EMBL" id="ABLTIR010000047">
    <property type="protein sequence ID" value="EKZ1927306.1"/>
    <property type="molecule type" value="Genomic_DNA"/>
</dbReference>
<comment type="caution">
    <text evidence="7">The sequence shown here is derived from an EMBL/GenBank/DDBJ whole genome shotgun (WGS) entry which is preliminary data.</text>
</comment>
<feature type="domain" description="Trimeric autotransporter adhesin YadA-like stalk" evidence="5">
    <location>
        <begin position="1036"/>
        <end position="1064"/>
    </location>
</feature>
<feature type="domain" description="Trimeric autotransporter adhesin YadA-like stalk" evidence="5">
    <location>
        <begin position="1361"/>
        <end position="1405"/>
    </location>
</feature>
<dbReference type="SUPFAM" id="SSF54523">
    <property type="entry name" value="Pili subunits"/>
    <property type="match status" value="1"/>
</dbReference>
<feature type="domain" description="Trimeric autotransporter adhesin YadA-like stalk" evidence="5">
    <location>
        <begin position="1721"/>
        <end position="1744"/>
    </location>
</feature>
<feature type="domain" description="Trimeric autotransporter adhesin YadA-like stalk" evidence="5">
    <location>
        <begin position="1243"/>
        <end position="1281"/>
    </location>
</feature>
<dbReference type="Gene3D" id="3.30.1300.30">
    <property type="entry name" value="GSPII I/J protein-like"/>
    <property type="match status" value="1"/>
</dbReference>
<evidence type="ECO:0000259" key="6">
    <source>
        <dbReference type="Pfam" id="PF13018"/>
    </source>
</evidence>
<keyword evidence="4" id="KW-0812">Transmembrane</keyword>
<keyword evidence="4" id="KW-1133">Transmembrane helix</keyword>
<evidence type="ECO:0000256" key="4">
    <source>
        <dbReference type="SAM" id="Phobius"/>
    </source>
</evidence>
<keyword evidence="1" id="KW-0813">Transport</keyword>
<feature type="domain" description="Trimeric autotransporter adhesin YadA-like stalk" evidence="5">
    <location>
        <begin position="974"/>
        <end position="1006"/>
    </location>
</feature>
<feature type="region of interest" description="Disordered" evidence="3">
    <location>
        <begin position="1602"/>
        <end position="1634"/>
    </location>
</feature>
<proteinExistence type="predicted"/>
<evidence type="ECO:0000313" key="8">
    <source>
        <dbReference type="Proteomes" id="UP001225498"/>
    </source>
</evidence>
<feature type="domain" description="Trimeric autotransporter adhesin YadA-like stalk" evidence="5">
    <location>
        <begin position="1546"/>
        <end position="1570"/>
    </location>
</feature>
<dbReference type="GO" id="GO:0015031">
    <property type="term" value="P:protein transport"/>
    <property type="evidence" value="ECO:0007669"/>
    <property type="project" value="UniProtKB-KW"/>
</dbReference>
<dbReference type="Gene3D" id="6.10.250.2040">
    <property type="match status" value="3"/>
</dbReference>
<accession>A0AAI9CL90</accession>
<reference evidence="7" key="1">
    <citation type="submission" date="2023-08" db="EMBL/GenBank/DDBJ databases">
        <authorList>
            <consortium name="Clinical and Environmental Microbiology Branch: Whole genome sequencing antimicrobial resistance pathogens in the healthcare setting"/>
        </authorList>
    </citation>
    <scope>NUCLEOTIDE SEQUENCE</scope>
    <source>
        <strain evidence="7">2023CJ-00293</strain>
    </source>
</reference>
<feature type="domain" description="Trimeric autotransporter adhesin YadA-like stalk" evidence="5">
    <location>
        <begin position="1187"/>
        <end position="1227"/>
    </location>
</feature>
<dbReference type="Pfam" id="PF05662">
    <property type="entry name" value="YadA_stalk"/>
    <property type="match status" value="8"/>
</dbReference>
<organism evidence="7 8">
    <name type="scientific">Stenotrophomonas maltophilia</name>
    <name type="common">Pseudomonas maltophilia</name>
    <name type="synonym">Xanthomonas maltophilia</name>
    <dbReference type="NCBI Taxonomy" id="40324"/>
    <lineage>
        <taxon>Bacteria</taxon>
        <taxon>Pseudomonadati</taxon>
        <taxon>Pseudomonadota</taxon>
        <taxon>Gammaproteobacteria</taxon>
        <taxon>Lysobacterales</taxon>
        <taxon>Lysobacteraceae</taxon>
        <taxon>Stenotrophomonas</taxon>
        <taxon>Stenotrophomonas maltophilia group</taxon>
    </lineage>
</organism>
<dbReference type="SUPFAM" id="SSF101967">
    <property type="entry name" value="Adhesin YadA, collagen-binding domain"/>
    <property type="match status" value="5"/>
</dbReference>
<evidence type="ECO:0000256" key="3">
    <source>
        <dbReference type="SAM" id="MobiDB-lite"/>
    </source>
</evidence>
<dbReference type="InterPro" id="IPR045584">
    <property type="entry name" value="Pilin-like"/>
</dbReference>
<dbReference type="Gene3D" id="1.20.5.2280">
    <property type="match status" value="1"/>
</dbReference>
<feature type="domain" description="Trimeric autotransporter adhesin YadA-like stalk" evidence="5">
    <location>
        <begin position="1665"/>
        <end position="1706"/>
    </location>
</feature>
<evidence type="ECO:0000256" key="2">
    <source>
        <dbReference type="ARBA" id="ARBA00022927"/>
    </source>
</evidence>
<dbReference type="InterPro" id="IPR024973">
    <property type="entry name" value="ESPR"/>
</dbReference>
<keyword evidence="4" id="KW-0472">Membrane</keyword>
<evidence type="ECO:0000256" key="1">
    <source>
        <dbReference type="ARBA" id="ARBA00022448"/>
    </source>
</evidence>
<dbReference type="Gene3D" id="1.20.5.170">
    <property type="match status" value="2"/>
</dbReference>
<dbReference type="Gene3D" id="2.150.10.10">
    <property type="entry name" value="Serralysin-like metalloprotease, C-terminal"/>
    <property type="match status" value="2"/>
</dbReference>
<evidence type="ECO:0000259" key="5">
    <source>
        <dbReference type="Pfam" id="PF05662"/>
    </source>
</evidence>
<dbReference type="InterPro" id="IPR011049">
    <property type="entry name" value="Serralysin-like_metalloprot_C"/>
</dbReference>
<feature type="domain" description="ESPR" evidence="6">
    <location>
        <begin position="1"/>
        <end position="47"/>
    </location>
</feature>
<dbReference type="GO" id="GO:0019867">
    <property type="term" value="C:outer membrane"/>
    <property type="evidence" value="ECO:0007669"/>
    <property type="project" value="InterPro"/>
</dbReference>